<dbReference type="GO" id="GO:0001510">
    <property type="term" value="P:RNA methylation"/>
    <property type="evidence" value="ECO:0007669"/>
    <property type="project" value="InterPro"/>
</dbReference>
<comment type="similarity">
    <text evidence="6">Belongs to the class I-like SAM-binding methyltransferase superfamily. RsmB/NOP family.</text>
</comment>
<evidence type="ECO:0000256" key="2">
    <source>
        <dbReference type="ARBA" id="ARBA00022603"/>
    </source>
</evidence>
<protein>
    <submittedName>
        <fullName evidence="8">Fmu (Sun) domain protein</fullName>
    </submittedName>
</protein>
<dbReference type="Gene3D" id="3.30.70.1170">
    <property type="entry name" value="Sun protein, domain 3"/>
    <property type="match status" value="1"/>
</dbReference>
<feature type="binding site" evidence="6">
    <location>
        <position position="171"/>
    </location>
    <ligand>
        <name>S-adenosyl-L-methionine</name>
        <dbReference type="ChEBI" id="CHEBI:59789"/>
    </ligand>
</feature>
<dbReference type="Gene3D" id="2.30.130.60">
    <property type="match status" value="1"/>
</dbReference>
<dbReference type="InterPro" id="IPR023267">
    <property type="entry name" value="RCMT"/>
</dbReference>
<dbReference type="PANTHER" id="PTHR22807">
    <property type="entry name" value="NOP2 YEAST -RELATED NOL1/NOP2/FMU SUN DOMAIN-CONTAINING"/>
    <property type="match status" value="1"/>
</dbReference>
<dbReference type="Pfam" id="PF01189">
    <property type="entry name" value="Methyltr_RsmB-F"/>
    <property type="match status" value="1"/>
</dbReference>
<proteinExistence type="inferred from homology"/>
<gene>
    <name evidence="8" type="ORF">TRIP_D120026</name>
</gene>
<evidence type="ECO:0000256" key="3">
    <source>
        <dbReference type="ARBA" id="ARBA00022679"/>
    </source>
</evidence>
<dbReference type="InterPro" id="IPR049560">
    <property type="entry name" value="MeTrfase_RsmB-F_NOP2_cat"/>
</dbReference>
<dbReference type="PANTHER" id="PTHR22807:SF30">
    <property type="entry name" value="28S RRNA (CYTOSINE(4447)-C(5))-METHYLTRANSFERASE-RELATED"/>
    <property type="match status" value="1"/>
</dbReference>
<evidence type="ECO:0000259" key="7">
    <source>
        <dbReference type="PROSITE" id="PS51686"/>
    </source>
</evidence>
<feature type="binding site" evidence="6">
    <location>
        <position position="127"/>
    </location>
    <ligand>
        <name>S-adenosyl-L-methionine</name>
        <dbReference type="ChEBI" id="CHEBI:59789"/>
    </ligand>
</feature>
<feature type="binding site" evidence="6">
    <location>
        <begin position="103"/>
        <end position="109"/>
    </location>
    <ligand>
        <name>S-adenosyl-L-methionine</name>
        <dbReference type="ChEBI" id="CHEBI:59789"/>
    </ligand>
</feature>
<evidence type="ECO:0000256" key="6">
    <source>
        <dbReference type="PROSITE-ProRule" id="PRU01023"/>
    </source>
</evidence>
<dbReference type="InterPro" id="IPR027391">
    <property type="entry name" value="Nol1_Nop2_Fmu_2"/>
</dbReference>
<keyword evidence="1" id="KW-0963">Cytoplasm</keyword>
<feature type="domain" description="SAM-dependent MTase RsmB/NOP-type" evidence="7">
    <location>
        <begin position="1"/>
        <end position="284"/>
    </location>
</feature>
<dbReference type="AlphaFoldDB" id="A0A653A5S7"/>
<dbReference type="Pfam" id="PF17125">
    <property type="entry name" value="Methyltr_RsmF_N"/>
    <property type="match status" value="1"/>
</dbReference>
<dbReference type="EMBL" id="UPXZ01000004">
    <property type="protein sequence ID" value="VBB43325.1"/>
    <property type="molecule type" value="Genomic_DNA"/>
</dbReference>
<dbReference type="PRINTS" id="PR02008">
    <property type="entry name" value="RCMTFAMILY"/>
</dbReference>
<reference evidence="8" key="1">
    <citation type="submission" date="2018-07" db="EMBL/GenBank/DDBJ databases">
        <authorList>
            <consortium name="Genoscope - CEA"/>
            <person name="William W."/>
        </authorList>
    </citation>
    <scope>NUCLEOTIDE SEQUENCE</scope>
    <source>
        <strain evidence="8">IK1</strain>
    </source>
</reference>
<accession>A0A653A5S7</accession>
<dbReference type="SUPFAM" id="SSF53335">
    <property type="entry name" value="S-adenosyl-L-methionine-dependent methyltransferases"/>
    <property type="match status" value="1"/>
</dbReference>
<keyword evidence="4 6" id="KW-0949">S-adenosyl-L-methionine</keyword>
<dbReference type="GO" id="GO:0008173">
    <property type="term" value="F:RNA methyltransferase activity"/>
    <property type="evidence" value="ECO:0007669"/>
    <property type="project" value="InterPro"/>
</dbReference>
<evidence type="ECO:0000313" key="8">
    <source>
        <dbReference type="EMBL" id="VBB43325.1"/>
    </source>
</evidence>
<name>A0A653A5S7_9BACT</name>
<keyword evidence="3 6" id="KW-0808">Transferase</keyword>
<comment type="caution">
    <text evidence="6">Lacks conserved residue(s) required for the propagation of feature annotation.</text>
</comment>
<evidence type="ECO:0000256" key="5">
    <source>
        <dbReference type="ARBA" id="ARBA00022884"/>
    </source>
</evidence>
<sequence length="447" mass="51259">MNLSETFINRTKNILKEDFNDFLQSLDSVSPTSVRVNDKIELISSDEKVKWCKDGFYLPERPLFTADPFLHAGAYYVQEASSMFLCQVLEQLVSKESTVLDLSAAPGGKSTLISQYINEKGLLISNEIVRSRAYILAENLIKWGNDAVIVTNNEPKDFQQIPGFFDVVVVDAPCSGEGMFRKDPDSINEWSEQNVMMCAARQKDILKDVWEALKTNGILIYSTCTYNTDENEENVAWIEQELGAEFIPLNIDNFPEITATEKGYRFFPHKTKGEGFFIAALKKKSEVGSRKSEIKKQNKIPQKNIKTSKEVENLRNYLLIPEKWKIYQENNIISAFDKEKSEKLDIIKNRLKVLHFGITLAEQKGKDFIPHISLALSKKLNKICFPTVEVEYKIAISFLKKETIFLENAAKGFILLTYKNLPMGWVKNVGNRCNNLYPNEWRIRMKI</sequence>
<dbReference type="PROSITE" id="PS51686">
    <property type="entry name" value="SAM_MT_RSMB_NOP"/>
    <property type="match status" value="1"/>
</dbReference>
<dbReference type="InterPro" id="IPR031341">
    <property type="entry name" value="Methyltr_RsmF_N"/>
</dbReference>
<dbReference type="InterPro" id="IPR029063">
    <property type="entry name" value="SAM-dependent_MTases_sf"/>
</dbReference>
<keyword evidence="5 6" id="KW-0694">RNA-binding</keyword>
<dbReference type="GO" id="GO:0003723">
    <property type="term" value="F:RNA binding"/>
    <property type="evidence" value="ECO:0007669"/>
    <property type="project" value="UniProtKB-UniRule"/>
</dbReference>
<keyword evidence="2 6" id="KW-0489">Methyltransferase</keyword>
<evidence type="ECO:0000256" key="4">
    <source>
        <dbReference type="ARBA" id="ARBA00022691"/>
    </source>
</evidence>
<dbReference type="Pfam" id="PF13636">
    <property type="entry name" value="Methyltranf_PUA"/>
    <property type="match status" value="1"/>
</dbReference>
<dbReference type="InterPro" id="IPR001678">
    <property type="entry name" value="MeTrfase_RsmB-F_NOP2_dom"/>
</dbReference>
<evidence type="ECO:0000256" key="1">
    <source>
        <dbReference type="ARBA" id="ARBA00022490"/>
    </source>
</evidence>
<organism evidence="8">
    <name type="scientific">uncultured Paludibacter sp</name>
    <dbReference type="NCBI Taxonomy" id="497635"/>
    <lineage>
        <taxon>Bacteria</taxon>
        <taxon>Pseudomonadati</taxon>
        <taxon>Bacteroidota</taxon>
        <taxon>Bacteroidia</taxon>
        <taxon>Bacteroidales</taxon>
        <taxon>Paludibacteraceae</taxon>
        <taxon>Paludibacter</taxon>
        <taxon>environmental samples</taxon>
    </lineage>
</organism>
<feature type="active site" description="Nucleophile" evidence="6">
    <location>
        <position position="224"/>
    </location>
</feature>
<dbReference type="Gene3D" id="3.40.50.150">
    <property type="entry name" value="Vaccinia Virus protein VP39"/>
    <property type="match status" value="1"/>
</dbReference>